<comment type="subcellular location">
    <subcellularLocation>
        <location evidence="3">Mitochondrion</location>
    </subcellularLocation>
</comment>
<dbReference type="InterPro" id="IPR001816">
    <property type="entry name" value="Transl_elong_EFTs/EF1B"/>
</dbReference>
<evidence type="ECO:0000313" key="7">
    <source>
        <dbReference type="EnsemblMetazoa" id="ISCW004893-PA"/>
    </source>
</evidence>
<evidence type="ECO:0007829" key="9">
    <source>
        <dbReference type="PeptideAtlas" id="B7PI76"/>
    </source>
</evidence>
<feature type="region of interest" description="Disordered" evidence="4">
    <location>
        <begin position="37"/>
        <end position="80"/>
    </location>
</feature>
<dbReference type="InParanoid" id="B7PI76"/>
<keyword evidence="3" id="KW-0496">Mitochondrion</keyword>
<evidence type="ECO:0000256" key="1">
    <source>
        <dbReference type="ARBA" id="ARBA00022768"/>
    </source>
</evidence>
<evidence type="ECO:0000256" key="3">
    <source>
        <dbReference type="HAMAP-Rule" id="MF_03135"/>
    </source>
</evidence>
<dbReference type="InterPro" id="IPR036402">
    <property type="entry name" value="EF-Ts_dimer_sf"/>
</dbReference>
<dbReference type="InterPro" id="IPR014039">
    <property type="entry name" value="Transl_elong_EFTs/EF1B_dimer"/>
</dbReference>
<keyword evidence="8" id="KW-1185">Reference proteome</keyword>
<dbReference type="Pfam" id="PF00889">
    <property type="entry name" value="EF_TS"/>
    <property type="match status" value="1"/>
</dbReference>
<evidence type="ECO:0000256" key="2">
    <source>
        <dbReference type="ARBA" id="ARBA00022917"/>
    </source>
</evidence>
<accession>B7PI76</accession>
<proteinExistence type="evidence at protein level"/>
<dbReference type="VEuPathDB" id="VectorBase:ISCP_019550"/>
<evidence type="ECO:0000259" key="5">
    <source>
        <dbReference type="Pfam" id="PF00889"/>
    </source>
</evidence>
<keyword evidence="9" id="KW-1267">Proteomics identification</keyword>
<dbReference type="PaxDb" id="6945-B7PI76"/>
<reference evidence="6 8" key="1">
    <citation type="submission" date="2008-03" db="EMBL/GenBank/DDBJ databases">
        <title>Annotation of Ixodes scapularis.</title>
        <authorList>
            <consortium name="Ixodes scapularis Genome Project Consortium"/>
            <person name="Caler E."/>
            <person name="Hannick L.I."/>
            <person name="Bidwell S."/>
            <person name="Joardar V."/>
            <person name="Thiagarajan M."/>
            <person name="Amedeo P."/>
            <person name="Galinsky K.J."/>
            <person name="Schobel S."/>
            <person name="Inman J."/>
            <person name="Hostetler J."/>
            <person name="Miller J."/>
            <person name="Hammond M."/>
            <person name="Megy K."/>
            <person name="Lawson D."/>
            <person name="Kodira C."/>
            <person name="Sutton G."/>
            <person name="Meyer J."/>
            <person name="Hill C.A."/>
            <person name="Birren B."/>
            <person name="Nene V."/>
            <person name="Collins F."/>
            <person name="Alarcon-Chaidez F."/>
            <person name="Wikel S."/>
            <person name="Strausberg R."/>
        </authorList>
    </citation>
    <scope>NUCLEOTIDE SEQUENCE [LARGE SCALE GENOMIC DNA]</scope>
    <source>
        <strain evidence="8">Wikel</strain>
        <strain evidence="6">Wikel colony</strain>
    </source>
</reference>
<name>B7PI76_IXOSC</name>
<protein>
    <recommendedName>
        <fullName evidence="3">Elongation factor Ts, mitochondrial</fullName>
        <shortName evidence="3">EF-Ts</shortName>
        <shortName evidence="3">EF-TsMt</shortName>
    </recommendedName>
</protein>
<comment type="similarity">
    <text evidence="3">Belongs to the EF-Ts family.</text>
</comment>
<evidence type="ECO:0000256" key="4">
    <source>
        <dbReference type="SAM" id="MobiDB-lite"/>
    </source>
</evidence>
<dbReference type="SUPFAM" id="SSF54713">
    <property type="entry name" value="Elongation factor Ts (EF-Ts), dimerisation domain"/>
    <property type="match status" value="1"/>
</dbReference>
<keyword evidence="2 3" id="KW-0648">Protein biosynthesis</keyword>
<feature type="domain" description="Translation elongation factor EFTs/EF1B dimerisation" evidence="5">
    <location>
        <begin position="5"/>
        <end position="118"/>
    </location>
</feature>
<feature type="compositionally biased region" description="Basic and acidic residues" evidence="4">
    <location>
        <begin position="71"/>
        <end position="80"/>
    </location>
</feature>
<dbReference type="GO" id="GO:0005739">
    <property type="term" value="C:mitochondrion"/>
    <property type="evidence" value="ECO:0007669"/>
    <property type="project" value="UniProtKB-SubCell"/>
</dbReference>
<reference evidence="7" key="2">
    <citation type="submission" date="2020-05" db="UniProtKB">
        <authorList>
            <consortium name="EnsemblMetazoa"/>
        </authorList>
    </citation>
    <scope>IDENTIFICATION</scope>
    <source>
        <strain evidence="7">wikel</strain>
    </source>
</reference>
<comment type="function">
    <text evidence="3">Associates with the EF-Tu.GDP complex and induces the exchange of GDP to GTP. It remains bound to the aminoacyl-tRNA.EF-Tu.GTP complex up to the GTP hydrolysis stage on the ribosome.</text>
</comment>
<dbReference type="EnsemblMetazoa" id="ISCW004893-RA">
    <property type="protein sequence ID" value="ISCW004893-PA"/>
    <property type="gene ID" value="ISCW004893"/>
</dbReference>
<dbReference type="HOGENOM" id="CLU_2040641_0_0_1"/>
<sequence>MLSEEELEQLGRGLCQQVVGMRPSSVGLLEDFLREQEEQAKRDAQLDKDAEEGEEKKEGEEEKEEGEGEEIVSKEEEEKEEKRLLFQDYVLDPDIKVGTLVADNHIDVMDFERFECGEPLD</sequence>
<dbReference type="EMBL" id="ABJB010767771">
    <property type="status" value="NOT_ANNOTATED_CDS"/>
    <property type="molecule type" value="Genomic_DNA"/>
</dbReference>
<dbReference type="EMBL" id="ABJB010724481">
    <property type="status" value="NOT_ANNOTATED_CDS"/>
    <property type="molecule type" value="Genomic_DNA"/>
</dbReference>
<organism>
    <name type="scientific">Ixodes scapularis</name>
    <name type="common">Black-legged tick</name>
    <name type="synonym">Deer tick</name>
    <dbReference type="NCBI Taxonomy" id="6945"/>
    <lineage>
        <taxon>Eukaryota</taxon>
        <taxon>Metazoa</taxon>
        <taxon>Ecdysozoa</taxon>
        <taxon>Arthropoda</taxon>
        <taxon>Chelicerata</taxon>
        <taxon>Arachnida</taxon>
        <taxon>Acari</taxon>
        <taxon>Parasitiformes</taxon>
        <taxon>Ixodida</taxon>
        <taxon>Ixodoidea</taxon>
        <taxon>Ixodidae</taxon>
        <taxon>Ixodinae</taxon>
        <taxon>Ixodes</taxon>
    </lineage>
</organism>
<dbReference type="OrthoDB" id="277235at2759"/>
<gene>
    <name evidence="6" type="ORF">IscW_ISCW004893</name>
</gene>
<dbReference type="Proteomes" id="UP000001555">
    <property type="component" value="Unassembled WGS sequence"/>
</dbReference>
<feature type="compositionally biased region" description="Acidic residues" evidence="4">
    <location>
        <begin position="61"/>
        <end position="70"/>
    </location>
</feature>
<dbReference type="VEuPathDB" id="VectorBase:ISCW004893"/>
<dbReference type="Gene3D" id="3.30.479.20">
    <property type="entry name" value="Elongation factor Ts, dimerisation domain"/>
    <property type="match status" value="1"/>
</dbReference>
<dbReference type="STRING" id="6945.B7PI76"/>
<dbReference type="EMBL" id="DS717428">
    <property type="protein sequence ID" value="EEC06298.1"/>
    <property type="molecule type" value="Genomic_DNA"/>
</dbReference>
<dbReference type="GO" id="GO:0003746">
    <property type="term" value="F:translation elongation factor activity"/>
    <property type="evidence" value="ECO:0007669"/>
    <property type="project" value="UniProtKB-UniRule"/>
</dbReference>
<dbReference type="HAMAP" id="MF_00050">
    <property type="entry name" value="EF_Ts"/>
    <property type="match status" value="1"/>
</dbReference>
<dbReference type="AlphaFoldDB" id="B7PI76"/>
<feature type="compositionally biased region" description="Basic and acidic residues" evidence="4">
    <location>
        <begin position="37"/>
        <end position="60"/>
    </location>
</feature>
<evidence type="ECO:0000313" key="8">
    <source>
        <dbReference type="Proteomes" id="UP000001555"/>
    </source>
</evidence>
<keyword evidence="1 3" id="KW-0251">Elongation factor</keyword>
<evidence type="ECO:0000313" key="6">
    <source>
        <dbReference type="EMBL" id="EEC06298.1"/>
    </source>
</evidence>